<reference evidence="5 6" key="1">
    <citation type="submission" date="2023-02" db="EMBL/GenBank/DDBJ databases">
        <title>Evolution of Hrp T3SS in non-pathogenic Pseudomonas fluorescens.</title>
        <authorList>
            <person name="Liao K."/>
            <person name="Wei H."/>
            <person name="Gu Y."/>
        </authorList>
    </citation>
    <scope>NUCLEOTIDE SEQUENCE [LARGE SCALE GENOMIC DNA]</scope>
    <source>
        <strain evidence="5 6">FP2043</strain>
    </source>
</reference>
<name>A0ABY9FPX9_9PSED</name>
<proteinExistence type="predicted"/>
<dbReference type="InterPro" id="IPR002110">
    <property type="entry name" value="Ankyrin_rpt"/>
</dbReference>
<dbReference type="PANTHER" id="PTHR24171">
    <property type="entry name" value="ANKYRIN REPEAT DOMAIN-CONTAINING PROTEIN 39-RELATED"/>
    <property type="match status" value="1"/>
</dbReference>
<feature type="repeat" description="ANK" evidence="3">
    <location>
        <begin position="337"/>
        <end position="373"/>
    </location>
</feature>
<protein>
    <submittedName>
        <fullName evidence="5">Ankyrin repeat domain-containing protein</fullName>
    </submittedName>
</protein>
<keyword evidence="1" id="KW-0677">Repeat</keyword>
<dbReference type="Gene3D" id="1.25.40.20">
    <property type="entry name" value="Ankyrin repeat-containing domain"/>
    <property type="match status" value="1"/>
</dbReference>
<dbReference type="EMBL" id="CP117450">
    <property type="protein sequence ID" value="WLH05377.1"/>
    <property type="molecule type" value="Genomic_DNA"/>
</dbReference>
<dbReference type="Gene3D" id="3.40.50.12230">
    <property type="match status" value="1"/>
</dbReference>
<organism evidence="5 6">
    <name type="scientific">Pseudomonas lurida</name>
    <dbReference type="NCBI Taxonomy" id="244566"/>
    <lineage>
        <taxon>Bacteria</taxon>
        <taxon>Pseudomonadati</taxon>
        <taxon>Pseudomonadota</taxon>
        <taxon>Gammaproteobacteria</taxon>
        <taxon>Pseudomonadales</taxon>
        <taxon>Pseudomonadaceae</taxon>
        <taxon>Pseudomonas</taxon>
    </lineage>
</organism>
<gene>
    <name evidence="5" type="ORF">PSH67_21420</name>
</gene>
<sequence length="394" mass="44327">MQTICVAGKNEIAVDGLKRIIDSYSGFHVVFIPNKNDNGVDGWQPSFKKYALSKGVRQVSLEDIYPIEGLIFLSLEFDRIIKPELFKTSSLFNIHFSLLPKYKGMYTSALPLLHGERFSGVTLHKIDQGIDTGDIIGRSEFCIGPEDTARDLYFRYLVNAKKLLGNYIDLLLSGEFSCFPQSSYGSSYYSKSSIDYSCLSIDLNKSAFEISNQFRAYTFREYQVPVFEGWQIIGTEILAEKSPSRPGIILSEDDAGYIVSTIDYDIRLKKDYYPALWSASESGDVAALKYSLRFIDSVDIRNNNGWSALILAAYHGRVDTAEILLNAGASLSVCGYNGTTPLMYAFAHYELHGDDRIFKFLLGNGADVSVRDNWGKTLKDYMLERNCLDLIEYA</sequence>
<dbReference type="InterPro" id="IPR036477">
    <property type="entry name" value="Formyl_transf_N_sf"/>
</dbReference>
<dbReference type="PROSITE" id="PS50297">
    <property type="entry name" value="ANK_REP_REGION"/>
    <property type="match status" value="2"/>
</dbReference>
<evidence type="ECO:0000259" key="4">
    <source>
        <dbReference type="Pfam" id="PF00551"/>
    </source>
</evidence>
<keyword evidence="2 3" id="KW-0040">ANK repeat</keyword>
<evidence type="ECO:0000256" key="3">
    <source>
        <dbReference type="PROSITE-ProRule" id="PRU00023"/>
    </source>
</evidence>
<dbReference type="InterPro" id="IPR002376">
    <property type="entry name" value="Formyl_transf_N"/>
</dbReference>
<dbReference type="SMART" id="SM00248">
    <property type="entry name" value="ANK"/>
    <property type="match status" value="3"/>
</dbReference>
<accession>A0ABY9FPX9</accession>
<dbReference type="Pfam" id="PF00551">
    <property type="entry name" value="Formyl_trans_N"/>
    <property type="match status" value="1"/>
</dbReference>
<dbReference type="CDD" id="cd08369">
    <property type="entry name" value="FMT_core"/>
    <property type="match status" value="1"/>
</dbReference>
<dbReference type="InterPro" id="IPR036770">
    <property type="entry name" value="Ankyrin_rpt-contain_sf"/>
</dbReference>
<evidence type="ECO:0000256" key="2">
    <source>
        <dbReference type="ARBA" id="ARBA00023043"/>
    </source>
</evidence>
<dbReference type="Pfam" id="PF12796">
    <property type="entry name" value="Ank_2"/>
    <property type="match status" value="1"/>
</dbReference>
<evidence type="ECO:0000256" key="1">
    <source>
        <dbReference type="ARBA" id="ARBA00022737"/>
    </source>
</evidence>
<dbReference type="RefSeq" id="WP_305387610.1">
    <property type="nucleotide sequence ID" value="NZ_CP117450.1"/>
</dbReference>
<feature type="repeat" description="ANK" evidence="3">
    <location>
        <begin position="304"/>
        <end position="336"/>
    </location>
</feature>
<evidence type="ECO:0000313" key="6">
    <source>
        <dbReference type="Proteomes" id="UP001236748"/>
    </source>
</evidence>
<evidence type="ECO:0000313" key="5">
    <source>
        <dbReference type="EMBL" id="WLH05377.1"/>
    </source>
</evidence>
<keyword evidence="6" id="KW-1185">Reference proteome</keyword>
<dbReference type="PROSITE" id="PS50088">
    <property type="entry name" value="ANK_REPEAT"/>
    <property type="match status" value="2"/>
</dbReference>
<dbReference type="InterPro" id="IPR011034">
    <property type="entry name" value="Formyl_transferase-like_C_sf"/>
</dbReference>
<feature type="domain" description="Formyl transferase N-terminal" evidence="4">
    <location>
        <begin position="77"/>
        <end position="164"/>
    </location>
</feature>
<dbReference type="Proteomes" id="UP001236748">
    <property type="component" value="Chromosome"/>
</dbReference>
<dbReference type="SUPFAM" id="SSF48403">
    <property type="entry name" value="Ankyrin repeat"/>
    <property type="match status" value="1"/>
</dbReference>
<dbReference type="SUPFAM" id="SSF50486">
    <property type="entry name" value="FMT C-terminal domain-like"/>
    <property type="match status" value="1"/>
</dbReference>
<dbReference type="SUPFAM" id="SSF53328">
    <property type="entry name" value="Formyltransferase"/>
    <property type="match status" value="1"/>
</dbReference>